<sequence>MLFEQDRIEAKFTGLDGGCMKASRASNDSHSGATDNLIEPNLKVTAVNKELMFKLDSTESLCKGSCTAEYESVSACNKEVLLIEKACRHLINRPKDMSSG</sequence>
<dbReference type="Proteomes" id="UP000788993">
    <property type="component" value="Unassembled WGS sequence"/>
</dbReference>
<protein>
    <submittedName>
        <fullName evidence="1">Uncharacterized protein</fullName>
    </submittedName>
</protein>
<dbReference type="EMBL" id="JAEUBD010000014">
    <property type="protein sequence ID" value="KAH3678578.1"/>
    <property type="molecule type" value="Genomic_DNA"/>
</dbReference>
<proteinExistence type="predicted"/>
<comment type="caution">
    <text evidence="1">The sequence shown here is derived from an EMBL/GenBank/DDBJ whole genome shotgun (WGS) entry which is preliminary data.</text>
</comment>
<reference evidence="1" key="1">
    <citation type="journal article" date="2021" name="Open Biol.">
        <title>Shared evolutionary footprints suggest mitochondrial oxidative damage underlies multiple complex I losses in fungi.</title>
        <authorList>
            <person name="Schikora-Tamarit M.A."/>
            <person name="Marcet-Houben M."/>
            <person name="Nosek J."/>
            <person name="Gabaldon T."/>
        </authorList>
    </citation>
    <scope>NUCLEOTIDE SEQUENCE</scope>
    <source>
        <strain evidence="1">NCAIM Y.01608</strain>
    </source>
</reference>
<keyword evidence="2" id="KW-1185">Reference proteome</keyword>
<accession>A0A1B7SQ64</accession>
<name>A0A1B7SQ64_9ASCO</name>
<dbReference type="RefSeq" id="XP_018213298.1">
    <property type="nucleotide sequence ID" value="XM_018355791.1"/>
</dbReference>
<organism evidence="1 2">
    <name type="scientific">Ogataea polymorpha</name>
    <dbReference type="NCBI Taxonomy" id="460523"/>
    <lineage>
        <taxon>Eukaryota</taxon>
        <taxon>Fungi</taxon>
        <taxon>Dikarya</taxon>
        <taxon>Ascomycota</taxon>
        <taxon>Saccharomycotina</taxon>
        <taxon>Pichiomycetes</taxon>
        <taxon>Pichiales</taxon>
        <taxon>Pichiaceae</taxon>
        <taxon>Ogataea</taxon>
    </lineage>
</organism>
<dbReference type="AlphaFoldDB" id="A0A1B7SQ64"/>
<evidence type="ECO:0000313" key="2">
    <source>
        <dbReference type="Proteomes" id="UP000788993"/>
    </source>
</evidence>
<reference evidence="1" key="2">
    <citation type="submission" date="2021-01" db="EMBL/GenBank/DDBJ databases">
        <authorList>
            <person name="Schikora-Tamarit M.A."/>
        </authorList>
    </citation>
    <scope>NUCLEOTIDE SEQUENCE</scope>
    <source>
        <strain evidence="1">NCAIM Y.01608</strain>
    </source>
</reference>
<evidence type="ECO:0000313" key="1">
    <source>
        <dbReference type="EMBL" id="KAH3678578.1"/>
    </source>
</evidence>
<gene>
    <name evidence="1" type="ORF">OGATHE_000128</name>
</gene>